<dbReference type="CDD" id="cd00156">
    <property type="entry name" value="REC"/>
    <property type="match status" value="1"/>
</dbReference>
<proteinExistence type="predicted"/>
<dbReference type="GO" id="GO:0003677">
    <property type="term" value="F:DNA binding"/>
    <property type="evidence" value="ECO:0007669"/>
    <property type="project" value="InterPro"/>
</dbReference>
<evidence type="ECO:0000259" key="4">
    <source>
        <dbReference type="PROSITE" id="PS50110"/>
    </source>
</evidence>
<dbReference type="PANTHER" id="PTHR37299:SF1">
    <property type="entry name" value="STAGE 0 SPORULATION PROTEIN A HOMOLOG"/>
    <property type="match status" value="1"/>
</dbReference>
<dbReference type="PANTHER" id="PTHR37299">
    <property type="entry name" value="TRANSCRIPTIONAL REGULATOR-RELATED"/>
    <property type="match status" value="1"/>
</dbReference>
<dbReference type="PROSITE" id="PS50110">
    <property type="entry name" value="RESPONSE_REGULATORY"/>
    <property type="match status" value="1"/>
</dbReference>
<evidence type="ECO:0000313" key="6">
    <source>
        <dbReference type="Proteomes" id="UP000260812"/>
    </source>
</evidence>
<dbReference type="GO" id="GO:0000156">
    <property type="term" value="F:phosphorelay response regulator activity"/>
    <property type="evidence" value="ECO:0007669"/>
    <property type="project" value="InterPro"/>
</dbReference>
<evidence type="ECO:0000256" key="2">
    <source>
        <dbReference type="ARBA" id="ARBA00024867"/>
    </source>
</evidence>
<protein>
    <recommendedName>
        <fullName evidence="1">Stage 0 sporulation protein A homolog</fullName>
    </recommendedName>
</protein>
<keyword evidence="3" id="KW-0597">Phosphoprotein</keyword>
<dbReference type="InterPro" id="IPR001789">
    <property type="entry name" value="Sig_transdc_resp-reg_receiver"/>
</dbReference>
<comment type="caution">
    <text evidence="5">The sequence shown here is derived from an EMBL/GenBank/DDBJ whole genome shotgun (WGS) entry which is preliminary data.</text>
</comment>
<accession>A0A3E3I0T4</accession>
<keyword evidence="6" id="KW-1185">Reference proteome</keyword>
<evidence type="ECO:0000313" key="5">
    <source>
        <dbReference type="EMBL" id="RGE57888.1"/>
    </source>
</evidence>
<feature type="modified residue" description="4-aspartylphosphate" evidence="3">
    <location>
        <position position="62"/>
    </location>
</feature>
<organism evidence="5 6">
    <name type="scientific">Eisenbergiella massiliensis</name>
    <dbReference type="NCBI Taxonomy" id="1720294"/>
    <lineage>
        <taxon>Bacteria</taxon>
        <taxon>Bacillati</taxon>
        <taxon>Bacillota</taxon>
        <taxon>Clostridia</taxon>
        <taxon>Lachnospirales</taxon>
        <taxon>Lachnospiraceae</taxon>
        <taxon>Eisenbergiella</taxon>
    </lineage>
</organism>
<dbReference type="Gene3D" id="3.40.50.2300">
    <property type="match status" value="1"/>
</dbReference>
<dbReference type="InterPro" id="IPR011006">
    <property type="entry name" value="CheY-like_superfamily"/>
</dbReference>
<dbReference type="Gene3D" id="2.40.50.1020">
    <property type="entry name" value="LytTr DNA-binding domain"/>
    <property type="match status" value="1"/>
</dbReference>
<dbReference type="EMBL" id="QVLV01000013">
    <property type="protein sequence ID" value="RGE57888.1"/>
    <property type="molecule type" value="Genomic_DNA"/>
</dbReference>
<dbReference type="SUPFAM" id="SSF52172">
    <property type="entry name" value="CheY-like"/>
    <property type="match status" value="1"/>
</dbReference>
<reference evidence="5" key="1">
    <citation type="submission" date="2018-08" db="EMBL/GenBank/DDBJ databases">
        <title>A genome reference for cultivated species of the human gut microbiota.</title>
        <authorList>
            <person name="Zou Y."/>
            <person name="Xue W."/>
            <person name="Luo G."/>
        </authorList>
    </citation>
    <scope>NUCLEOTIDE SEQUENCE [LARGE SCALE GENOMIC DNA]</scope>
    <source>
        <strain evidence="5">TF05-5AC</strain>
    </source>
</reference>
<dbReference type="Proteomes" id="UP000260812">
    <property type="component" value="Unassembled WGS sequence"/>
</dbReference>
<dbReference type="Pfam" id="PF04397">
    <property type="entry name" value="LytTR"/>
    <property type="match status" value="1"/>
</dbReference>
<evidence type="ECO:0000256" key="1">
    <source>
        <dbReference type="ARBA" id="ARBA00018672"/>
    </source>
</evidence>
<gene>
    <name evidence="5" type="ORF">DXC51_17920</name>
</gene>
<name>A0A3E3I0T4_9FIRM</name>
<feature type="domain" description="Response regulatory" evidence="4">
    <location>
        <begin position="8"/>
        <end position="141"/>
    </location>
</feature>
<sequence>MVEIMELKAAVCDDSAADRYLVSQMLRKTAEDMGIPVRIYEYTSGEELMKDIFTTHDILFLDIQMQGMDGRETAGKFRAQNKNAVLAFVTGVIMPTPDMFRVYPYRYLLKQELAGKGRGDMEDILREARRRQERVYLKAVYKNKMMQIDTDRILYISLRKRGCQIWLDQEPEENPVNCNSRLAEIYEELKEHDFVYAHNSYIVNLKHVIKAEGNVLELADGTALTISRSRKEEFCRSFARYLGRKYNKKQ</sequence>
<evidence type="ECO:0000256" key="3">
    <source>
        <dbReference type="PROSITE-ProRule" id="PRU00169"/>
    </source>
</evidence>
<comment type="function">
    <text evidence="2">May play the central regulatory role in sporulation. It may be an element of the effector pathway responsible for the activation of sporulation genes in response to nutritional stress. Spo0A may act in concert with spo0H (a sigma factor) to control the expression of some genes that are critical to the sporulation process.</text>
</comment>
<dbReference type="AlphaFoldDB" id="A0A3E3I0T4"/>
<dbReference type="SMART" id="SM00850">
    <property type="entry name" value="LytTR"/>
    <property type="match status" value="1"/>
</dbReference>
<dbReference type="InterPro" id="IPR007492">
    <property type="entry name" value="LytTR_DNA-bd_dom"/>
</dbReference>
<dbReference type="InterPro" id="IPR046947">
    <property type="entry name" value="LytR-like"/>
</dbReference>